<gene>
    <name evidence="1" type="ORF">BDV29DRAFT_190499</name>
</gene>
<dbReference type="OrthoDB" id="41532at2759"/>
<dbReference type="AlphaFoldDB" id="A0A5N5X2L2"/>
<evidence type="ECO:0000313" key="2">
    <source>
        <dbReference type="Proteomes" id="UP000326565"/>
    </source>
</evidence>
<reference evidence="1 2" key="1">
    <citation type="submission" date="2019-04" db="EMBL/GenBank/DDBJ databases">
        <title>Friends and foes A comparative genomics study of 23 Aspergillus species from section Flavi.</title>
        <authorList>
            <consortium name="DOE Joint Genome Institute"/>
            <person name="Kjaerbolling I."/>
            <person name="Vesth T."/>
            <person name="Frisvad J.C."/>
            <person name="Nybo J.L."/>
            <person name="Theobald S."/>
            <person name="Kildgaard S."/>
            <person name="Isbrandt T."/>
            <person name="Kuo A."/>
            <person name="Sato A."/>
            <person name="Lyhne E.K."/>
            <person name="Kogle M.E."/>
            <person name="Wiebenga A."/>
            <person name="Kun R.S."/>
            <person name="Lubbers R.J."/>
            <person name="Makela M.R."/>
            <person name="Barry K."/>
            <person name="Chovatia M."/>
            <person name="Clum A."/>
            <person name="Daum C."/>
            <person name="Haridas S."/>
            <person name="He G."/>
            <person name="LaButti K."/>
            <person name="Lipzen A."/>
            <person name="Mondo S."/>
            <person name="Riley R."/>
            <person name="Salamov A."/>
            <person name="Simmons B.A."/>
            <person name="Magnuson J.K."/>
            <person name="Henrissat B."/>
            <person name="Mortensen U.H."/>
            <person name="Larsen T.O."/>
            <person name="Devries R.P."/>
            <person name="Grigoriev I.V."/>
            <person name="Machida M."/>
            <person name="Baker S.E."/>
            <person name="Andersen M.R."/>
        </authorList>
    </citation>
    <scope>NUCLEOTIDE SEQUENCE [LARGE SCALE GENOMIC DNA]</scope>
    <source>
        <strain evidence="1 2">CBS 151.66</strain>
    </source>
</reference>
<sequence>MGEEELNISDIDSLERDQAFEILAQIARVEKRHSPPMRLSTLVRISGGKTEYESLVCDKCGIRCTLLLGRYAVYVLQKGVALLHKVRVTEAHRRQEGCRYIQLWVDRARTPARSLYWRTGIRMIVDLERGP</sequence>
<protein>
    <submittedName>
        <fullName evidence="1">Uncharacterized protein</fullName>
    </submittedName>
</protein>
<dbReference type="EMBL" id="ML732200">
    <property type="protein sequence ID" value="KAB8075036.1"/>
    <property type="molecule type" value="Genomic_DNA"/>
</dbReference>
<dbReference type="InterPro" id="IPR016181">
    <property type="entry name" value="Acyl_CoA_acyltransferase"/>
</dbReference>
<keyword evidence="2" id="KW-1185">Reference proteome</keyword>
<name>A0A5N5X2L2_9EURO</name>
<dbReference type="SUPFAM" id="SSF55729">
    <property type="entry name" value="Acyl-CoA N-acyltransferases (Nat)"/>
    <property type="match status" value="1"/>
</dbReference>
<dbReference type="Proteomes" id="UP000326565">
    <property type="component" value="Unassembled WGS sequence"/>
</dbReference>
<evidence type="ECO:0000313" key="1">
    <source>
        <dbReference type="EMBL" id="KAB8075036.1"/>
    </source>
</evidence>
<organism evidence="1 2">
    <name type="scientific">Aspergillus leporis</name>
    <dbReference type="NCBI Taxonomy" id="41062"/>
    <lineage>
        <taxon>Eukaryota</taxon>
        <taxon>Fungi</taxon>
        <taxon>Dikarya</taxon>
        <taxon>Ascomycota</taxon>
        <taxon>Pezizomycotina</taxon>
        <taxon>Eurotiomycetes</taxon>
        <taxon>Eurotiomycetidae</taxon>
        <taxon>Eurotiales</taxon>
        <taxon>Aspergillaceae</taxon>
        <taxon>Aspergillus</taxon>
        <taxon>Aspergillus subgen. Circumdati</taxon>
    </lineage>
</organism>
<accession>A0A5N5X2L2</accession>
<proteinExistence type="predicted"/>